<keyword evidence="1" id="KW-0732">Signal</keyword>
<proteinExistence type="predicted"/>
<evidence type="ECO:0000313" key="2">
    <source>
        <dbReference type="EMBL" id="JAH96477.1"/>
    </source>
</evidence>
<sequence>MHHLHPSFAFQCNILLILNSCTVQVLPYISPSVCLPKLLPYYIPHRYIINLSVFHK</sequence>
<evidence type="ECO:0000256" key="1">
    <source>
        <dbReference type="SAM" id="SignalP"/>
    </source>
</evidence>
<reference evidence="2" key="1">
    <citation type="submission" date="2014-11" db="EMBL/GenBank/DDBJ databases">
        <authorList>
            <person name="Amaro Gonzalez C."/>
        </authorList>
    </citation>
    <scope>NUCLEOTIDE SEQUENCE</scope>
</reference>
<organism evidence="2">
    <name type="scientific">Anguilla anguilla</name>
    <name type="common">European freshwater eel</name>
    <name type="synonym">Muraena anguilla</name>
    <dbReference type="NCBI Taxonomy" id="7936"/>
    <lineage>
        <taxon>Eukaryota</taxon>
        <taxon>Metazoa</taxon>
        <taxon>Chordata</taxon>
        <taxon>Craniata</taxon>
        <taxon>Vertebrata</taxon>
        <taxon>Euteleostomi</taxon>
        <taxon>Actinopterygii</taxon>
        <taxon>Neopterygii</taxon>
        <taxon>Teleostei</taxon>
        <taxon>Anguilliformes</taxon>
        <taxon>Anguillidae</taxon>
        <taxon>Anguilla</taxon>
    </lineage>
</organism>
<accession>A0A0E9X178</accession>
<name>A0A0E9X178_ANGAN</name>
<feature type="chain" id="PRO_5002435158" evidence="1">
    <location>
        <begin position="28"/>
        <end position="56"/>
    </location>
</feature>
<dbReference type="EMBL" id="GBXM01012100">
    <property type="protein sequence ID" value="JAH96477.1"/>
    <property type="molecule type" value="Transcribed_RNA"/>
</dbReference>
<dbReference type="AlphaFoldDB" id="A0A0E9X178"/>
<protein>
    <submittedName>
        <fullName evidence="2">Uncharacterized protein</fullName>
    </submittedName>
</protein>
<feature type="signal peptide" evidence="1">
    <location>
        <begin position="1"/>
        <end position="27"/>
    </location>
</feature>
<reference evidence="2" key="2">
    <citation type="journal article" date="2015" name="Fish Shellfish Immunol.">
        <title>Early steps in the European eel (Anguilla anguilla)-Vibrio vulnificus interaction in the gills: Role of the RtxA13 toxin.</title>
        <authorList>
            <person name="Callol A."/>
            <person name="Pajuelo D."/>
            <person name="Ebbesson L."/>
            <person name="Teles M."/>
            <person name="MacKenzie S."/>
            <person name="Amaro C."/>
        </authorList>
    </citation>
    <scope>NUCLEOTIDE SEQUENCE</scope>
</reference>